<dbReference type="Proteomes" id="UP001280121">
    <property type="component" value="Unassembled WGS sequence"/>
</dbReference>
<accession>A0AAD9WTH8</accession>
<evidence type="ECO:0000313" key="2">
    <source>
        <dbReference type="Proteomes" id="UP001280121"/>
    </source>
</evidence>
<proteinExistence type="predicted"/>
<dbReference type="AlphaFoldDB" id="A0AAD9WTH8"/>
<protein>
    <submittedName>
        <fullName evidence="1">Uncharacterized protein</fullName>
    </submittedName>
</protein>
<reference evidence="1" key="1">
    <citation type="journal article" date="2023" name="Plant J.">
        <title>Genome sequences and population genomics provide insights into the demographic history, inbreeding, and mutation load of two 'living fossil' tree species of Dipteronia.</title>
        <authorList>
            <person name="Feng Y."/>
            <person name="Comes H.P."/>
            <person name="Chen J."/>
            <person name="Zhu S."/>
            <person name="Lu R."/>
            <person name="Zhang X."/>
            <person name="Li P."/>
            <person name="Qiu J."/>
            <person name="Olsen K.M."/>
            <person name="Qiu Y."/>
        </authorList>
    </citation>
    <scope>NUCLEOTIDE SEQUENCE</scope>
    <source>
        <strain evidence="1">KIB01</strain>
    </source>
</reference>
<organism evidence="1 2">
    <name type="scientific">Dipteronia dyeriana</name>
    <dbReference type="NCBI Taxonomy" id="168575"/>
    <lineage>
        <taxon>Eukaryota</taxon>
        <taxon>Viridiplantae</taxon>
        <taxon>Streptophyta</taxon>
        <taxon>Embryophyta</taxon>
        <taxon>Tracheophyta</taxon>
        <taxon>Spermatophyta</taxon>
        <taxon>Magnoliopsida</taxon>
        <taxon>eudicotyledons</taxon>
        <taxon>Gunneridae</taxon>
        <taxon>Pentapetalae</taxon>
        <taxon>rosids</taxon>
        <taxon>malvids</taxon>
        <taxon>Sapindales</taxon>
        <taxon>Sapindaceae</taxon>
        <taxon>Hippocastanoideae</taxon>
        <taxon>Acereae</taxon>
        <taxon>Dipteronia</taxon>
    </lineage>
</organism>
<comment type="caution">
    <text evidence="1">The sequence shown here is derived from an EMBL/GenBank/DDBJ whole genome shotgun (WGS) entry which is preliminary data.</text>
</comment>
<dbReference type="EMBL" id="JANJYI010000007">
    <property type="protein sequence ID" value="KAK2641790.1"/>
    <property type="molecule type" value="Genomic_DNA"/>
</dbReference>
<keyword evidence="2" id="KW-1185">Reference proteome</keyword>
<gene>
    <name evidence="1" type="ORF">Ddye_023553</name>
</gene>
<name>A0AAD9WTH8_9ROSI</name>
<sequence length="98" mass="11182">MRKKKSKVWGERGLSSKGDKKLRVPFMRKKKGGGCASVEEKERKIKVAQQCEAAKKAKGALLGVCTKFQLQIRRIADIIIPGIISRFEIEVNWNIYYD</sequence>
<evidence type="ECO:0000313" key="1">
    <source>
        <dbReference type="EMBL" id="KAK2641790.1"/>
    </source>
</evidence>